<feature type="region of interest" description="Disordered" evidence="6">
    <location>
        <begin position="1095"/>
        <end position="1138"/>
    </location>
</feature>
<dbReference type="PANTHER" id="PTHR17920">
    <property type="entry name" value="TRANSMEMBRANE AND COILED-COIL DOMAIN-CONTAINING PROTEIN 4 TMCO4"/>
    <property type="match status" value="1"/>
</dbReference>
<feature type="compositionally biased region" description="Polar residues" evidence="6">
    <location>
        <begin position="1261"/>
        <end position="1270"/>
    </location>
</feature>
<dbReference type="OMA" id="RMLMARK"/>
<dbReference type="FunCoup" id="A0A066VPE7">
    <property type="interactions" value="4"/>
</dbReference>
<dbReference type="EMBL" id="JMSN01000062">
    <property type="protein sequence ID" value="KDN43321.1"/>
    <property type="molecule type" value="Genomic_DNA"/>
</dbReference>
<dbReference type="InterPro" id="IPR029058">
    <property type="entry name" value="AB_hydrolase_fold"/>
</dbReference>
<dbReference type="HOGENOM" id="CLU_001695_0_0_1"/>
<keyword evidence="4 7" id="KW-1133">Transmembrane helix</keyword>
<feature type="compositionally biased region" description="Basic and acidic residues" evidence="6">
    <location>
        <begin position="1128"/>
        <end position="1138"/>
    </location>
</feature>
<dbReference type="SUPFAM" id="SSF53474">
    <property type="entry name" value="alpha/beta-Hydrolases"/>
    <property type="match status" value="1"/>
</dbReference>
<feature type="compositionally biased region" description="Basic and acidic residues" evidence="6">
    <location>
        <begin position="140"/>
        <end position="150"/>
    </location>
</feature>
<gene>
    <name evidence="8" type="ORF">K437DRAFT_274930</name>
</gene>
<feature type="compositionally biased region" description="Basic and acidic residues" evidence="6">
    <location>
        <begin position="1193"/>
        <end position="1203"/>
    </location>
</feature>
<keyword evidence="9" id="KW-1185">Reference proteome</keyword>
<evidence type="ECO:0000256" key="4">
    <source>
        <dbReference type="ARBA" id="ARBA00022989"/>
    </source>
</evidence>
<dbReference type="OrthoDB" id="277931at2759"/>
<feature type="region of interest" description="Disordered" evidence="6">
    <location>
        <begin position="1"/>
        <end position="187"/>
    </location>
</feature>
<protein>
    <submittedName>
        <fullName evidence="8">DUF726-domain-containing protein</fullName>
    </submittedName>
</protein>
<name>A0A066VPE7_TILAU</name>
<keyword evidence="3 7" id="KW-0812">Transmembrane</keyword>
<evidence type="ECO:0000313" key="9">
    <source>
        <dbReference type="Proteomes" id="UP000027361"/>
    </source>
</evidence>
<feature type="region of interest" description="Disordered" evidence="6">
    <location>
        <begin position="480"/>
        <end position="509"/>
    </location>
</feature>
<evidence type="ECO:0000313" key="8">
    <source>
        <dbReference type="EMBL" id="KDN43321.1"/>
    </source>
</evidence>
<evidence type="ECO:0000256" key="2">
    <source>
        <dbReference type="ARBA" id="ARBA00009824"/>
    </source>
</evidence>
<dbReference type="Pfam" id="PF05277">
    <property type="entry name" value="DUF726"/>
    <property type="match status" value="1"/>
</dbReference>
<feature type="compositionally biased region" description="Polar residues" evidence="6">
    <location>
        <begin position="1222"/>
        <end position="1245"/>
    </location>
</feature>
<keyword evidence="5 7" id="KW-0472">Membrane</keyword>
<feature type="compositionally biased region" description="Basic and acidic residues" evidence="6">
    <location>
        <begin position="37"/>
        <end position="57"/>
    </location>
</feature>
<dbReference type="Proteomes" id="UP000027361">
    <property type="component" value="Unassembled WGS sequence"/>
</dbReference>
<dbReference type="InParanoid" id="A0A066VPE7"/>
<organism evidence="8 9">
    <name type="scientific">Tilletiaria anomala (strain ATCC 24038 / CBS 436.72 / UBC 951)</name>
    <dbReference type="NCBI Taxonomy" id="1037660"/>
    <lineage>
        <taxon>Eukaryota</taxon>
        <taxon>Fungi</taxon>
        <taxon>Dikarya</taxon>
        <taxon>Basidiomycota</taxon>
        <taxon>Ustilaginomycotina</taxon>
        <taxon>Exobasidiomycetes</taxon>
        <taxon>Georgefischeriales</taxon>
        <taxon>Tilletiariaceae</taxon>
        <taxon>Tilletiaria</taxon>
    </lineage>
</organism>
<feature type="region of interest" description="Disordered" evidence="6">
    <location>
        <begin position="1329"/>
        <end position="1377"/>
    </location>
</feature>
<comment type="caution">
    <text evidence="8">The sequence shown here is derived from an EMBL/GenBank/DDBJ whole genome shotgun (WGS) entry which is preliminary data.</text>
</comment>
<feature type="region of interest" description="Disordered" evidence="6">
    <location>
        <begin position="1184"/>
        <end position="1310"/>
    </location>
</feature>
<evidence type="ECO:0000256" key="6">
    <source>
        <dbReference type="SAM" id="MobiDB-lite"/>
    </source>
</evidence>
<comment type="similarity">
    <text evidence="2">Belongs to the TMCO4 family.</text>
</comment>
<dbReference type="PANTHER" id="PTHR17920:SF3">
    <property type="entry name" value="TRANSMEMBRANE AND COILED-COIL DOMAIN-CONTAINING PROTEIN 4"/>
    <property type="match status" value="1"/>
</dbReference>
<dbReference type="InterPro" id="IPR007941">
    <property type="entry name" value="DUF726"/>
</dbReference>
<dbReference type="STRING" id="1037660.A0A066VPE7"/>
<sequence>MASVKDPPQETTTPPRSSEDNSQPAEKGTRGTPPASEDARKRAGETESAGQDEKIVARPETPPEAIKEVPEKVSIPILAPPPPPRTSSNAAASSGSGTKFESSRGARESKAGAGATANLGDDGEWQDMPVIRTLTEEDEHYAVLDEEDRKKYRYKVSNNRRFEDETGLPGTLQDKRKSGAIGNATGRHLDIDDARGYDWRSKPAGIDLDESEEEEQGRGYTQIQLQEDEEAERLHAATEYLFNDVTNSPLEGPSVTPANQMATTKQLLTEGQRIAYVGLCSLLAKDIKAKVVKGPKGNDLKEAAQSADHWIASTMSKLYVHMDVEGPEKHMIEMLGEHGVFASDLAANLATTQTIDNPDFDPRALAEREEMERKEAKEAEEAKEKVRIQVEEAQANASSGKNPDGLQGDATSGDSSEPPPAYEAKEEEEGEMEEIQDDGDIGAQLQSPRPARKSIERPFKAAKILIDKRDEATLEETDIGCGAQTQRAPQPDAGDAPDGTHDQGLSMDTVQASPGTRAKVLLDPNTMAQVNADNLKADGQEASKAQQEVSKTLGLTSQPQAVQPPPNALEGVTTEISTADRTITLDIRWTVLCDLFLLLISEANYDARSRVLLENVAQALGLTWLDVTKFEKRVADTLEIEEGVEKLKDQSLVEERAAQAKKKRLLMMGLATVGGGLVIGLSAGLLAPLIGLGLGTALGTIGIGGTTAFLGGAGGAALITTTATLGGAQMAGRGMSKRTRSVRTFEFKTLHNKKRFNCIIGIPGFMSGEQDDPRLPFSVIDSMMGDLFTVLWEPDMMKEMGNAIGILWNETIGSGVQQVLAVTFASALVGALAWPIWLSKLGYLIDNPWSNALDRARAAGLILADVLSKKQMGARPITLVGFSLGARVIYYALTELYRKNSFGIVQNVYLIGAPVSANVKNWTEVRSVVSGRFVNGYSTSDWILGYLHRATTGGLSTVAGLHPIQIVPDIDNVDLTHIVPGHLAYRALMPLVLGELGFRTIADYFDEPEELSQIPEREVVLEPTNTAPESEQVPQTSTFASFFRRKNDVSAASPSPAQPLTHNLEQNLRHALSKQHTSALKHGRSAQDYDYEYDEDADADEEGHADKSASPGRRLPPYPAESVSASSSEKHDLSLDRCESTSVAPAALERERDSESAVVFDTDLLLEELRRAGVEVKELETSLPPLATSTVQPKEKAPVRNDKAQVWQPELQAPLVRPTDLAPSQSHQGGEHSLSGSGMHTSTSADRIRDRTLGKPLPSFGSETSASTGWGSKPSGGQPAPVPSSAWSVEEPPAPVSKDFAFSAPSPAQIPRESSISMTFASYDDEEISAPVGPLHEGYPGHSPCLDPAHTFPQPPGPQLSFGGHDGSISFADNPWQ</sequence>
<feature type="compositionally biased region" description="Basic and acidic residues" evidence="6">
    <location>
        <begin position="101"/>
        <end position="110"/>
    </location>
</feature>
<feature type="transmembrane region" description="Helical" evidence="7">
    <location>
        <begin position="665"/>
        <end position="687"/>
    </location>
</feature>
<feature type="region of interest" description="Disordered" evidence="6">
    <location>
        <begin position="393"/>
        <end position="456"/>
    </location>
</feature>
<proteinExistence type="inferred from homology"/>
<dbReference type="RefSeq" id="XP_013242340.1">
    <property type="nucleotide sequence ID" value="XM_013386886.1"/>
</dbReference>
<evidence type="ECO:0000256" key="7">
    <source>
        <dbReference type="SAM" id="Phobius"/>
    </source>
</evidence>
<feature type="transmembrane region" description="Helical" evidence="7">
    <location>
        <begin position="707"/>
        <end position="728"/>
    </location>
</feature>
<evidence type="ECO:0000256" key="3">
    <source>
        <dbReference type="ARBA" id="ARBA00022692"/>
    </source>
</evidence>
<feature type="compositionally biased region" description="Low complexity" evidence="6">
    <location>
        <begin position="86"/>
        <end position="97"/>
    </location>
</feature>
<accession>A0A066VPE7</accession>
<evidence type="ECO:0000256" key="5">
    <source>
        <dbReference type="ARBA" id="ARBA00023136"/>
    </source>
</evidence>
<evidence type="ECO:0000256" key="1">
    <source>
        <dbReference type="ARBA" id="ARBA00004141"/>
    </source>
</evidence>
<comment type="subcellular location">
    <subcellularLocation>
        <location evidence="1">Membrane</location>
        <topology evidence="1">Multi-pass membrane protein</topology>
    </subcellularLocation>
</comment>
<dbReference type="GO" id="GO:0016020">
    <property type="term" value="C:membrane"/>
    <property type="evidence" value="ECO:0007669"/>
    <property type="project" value="UniProtKB-SubCell"/>
</dbReference>
<feature type="compositionally biased region" description="Acidic residues" evidence="6">
    <location>
        <begin position="425"/>
        <end position="440"/>
    </location>
</feature>
<dbReference type="GeneID" id="25266590"/>
<feature type="compositionally biased region" description="Polar residues" evidence="6">
    <location>
        <begin position="9"/>
        <end position="24"/>
    </location>
</feature>
<reference evidence="8 9" key="1">
    <citation type="submission" date="2014-05" db="EMBL/GenBank/DDBJ databases">
        <title>Draft genome sequence of a rare smut relative, Tilletiaria anomala UBC 951.</title>
        <authorList>
            <consortium name="DOE Joint Genome Institute"/>
            <person name="Toome M."/>
            <person name="Kuo A."/>
            <person name="Henrissat B."/>
            <person name="Lipzen A."/>
            <person name="Tritt A."/>
            <person name="Yoshinaga Y."/>
            <person name="Zane M."/>
            <person name="Barry K."/>
            <person name="Grigoriev I.V."/>
            <person name="Spatafora J.W."/>
            <person name="Aimea M.C."/>
        </authorList>
    </citation>
    <scope>NUCLEOTIDE SEQUENCE [LARGE SCALE GENOMIC DNA]</scope>
    <source>
        <strain evidence="8 9">UBC 951</strain>
    </source>
</reference>